<evidence type="ECO:0000313" key="2">
    <source>
        <dbReference type="EMBL" id="KAI9553428.1"/>
    </source>
</evidence>
<gene>
    <name evidence="2" type="ORF">GHT06_021334</name>
</gene>
<protein>
    <submittedName>
        <fullName evidence="2">Uncharacterized protein</fullName>
    </submittedName>
</protein>
<proteinExistence type="predicted"/>
<dbReference type="AlphaFoldDB" id="A0AAD5L996"/>
<evidence type="ECO:0000313" key="3">
    <source>
        <dbReference type="Proteomes" id="UP000820818"/>
    </source>
</evidence>
<sequence>MNNFQKEEQQLEMQWADGRHQSRAKVWTRHRLTGKYRQVSVLLTRSLCRFESFFKQIVLVSKVNDSTQSLQRRKVGTHTQAAICIKGTTHVRSRRHGAGGGTNADRDCALQR</sequence>
<feature type="region of interest" description="Disordered" evidence="1">
    <location>
        <begin position="92"/>
        <end position="112"/>
    </location>
</feature>
<evidence type="ECO:0000256" key="1">
    <source>
        <dbReference type="SAM" id="MobiDB-lite"/>
    </source>
</evidence>
<reference evidence="2 3" key="1">
    <citation type="submission" date="2022-05" db="EMBL/GenBank/DDBJ databases">
        <title>A multi-omics perspective on studying reproductive biology in Daphnia sinensis.</title>
        <authorList>
            <person name="Jia J."/>
        </authorList>
    </citation>
    <scope>NUCLEOTIDE SEQUENCE [LARGE SCALE GENOMIC DNA]</scope>
    <source>
        <strain evidence="2 3">WSL</strain>
    </source>
</reference>
<accession>A0AAD5L996</accession>
<comment type="caution">
    <text evidence="2">The sequence shown here is derived from an EMBL/GenBank/DDBJ whole genome shotgun (WGS) entry which is preliminary data.</text>
</comment>
<keyword evidence="3" id="KW-1185">Reference proteome</keyword>
<dbReference type="Proteomes" id="UP000820818">
    <property type="component" value="Linkage Group LG9"/>
</dbReference>
<organism evidence="2 3">
    <name type="scientific">Daphnia sinensis</name>
    <dbReference type="NCBI Taxonomy" id="1820382"/>
    <lineage>
        <taxon>Eukaryota</taxon>
        <taxon>Metazoa</taxon>
        <taxon>Ecdysozoa</taxon>
        <taxon>Arthropoda</taxon>
        <taxon>Crustacea</taxon>
        <taxon>Branchiopoda</taxon>
        <taxon>Diplostraca</taxon>
        <taxon>Cladocera</taxon>
        <taxon>Anomopoda</taxon>
        <taxon>Daphniidae</taxon>
        <taxon>Daphnia</taxon>
        <taxon>Daphnia similis group</taxon>
    </lineage>
</organism>
<name>A0AAD5L996_9CRUS</name>
<dbReference type="EMBL" id="WJBH02000009">
    <property type="protein sequence ID" value="KAI9553428.1"/>
    <property type="molecule type" value="Genomic_DNA"/>
</dbReference>